<dbReference type="Proteomes" id="UP001222325">
    <property type="component" value="Unassembled WGS sequence"/>
</dbReference>
<sequence length="517" mass="57951">MAVSLLCASPEVLRAIVLHAVHAAPRAGPPREWYSLVLCCRALRRALDTPAMHALLFAQKFHVPVDACRLLHAHAKPEMARRFAALKTFRRGARCFDDTAGFTDALWVAYVMLRAEEPRQMSVGHLLWAGLPELLLLFLRRRLNHGAEENNGWPLCNETNSLVIALMWLLSSESSVRDETAATRDEVMERIRPFVLAAFRYPLSSAQEWCFGSDLPPNSKIISLLPSTPPSREVIYFGPKSVEVPSAPIYSILCYFTRLDTLVPVFPEHLSSAAPPLAGPRAEDVEHFIRECRTRFEPWDFAAEHAIPDCPRAIRQVYVPGALTGRWQGSAIVPYINEYQHWLDDPEAPETMDTFCRHPLYITLQEHFCYQPTKSPDSTAHHDGSDSAKQMDAWLAASWTERDGGVEVSDCSNTTRFYETGLRPRINPSLPVDVIVTGKTDDPYANAWGAFKVFGRVRLSDGFIVLRRESVAGLGTTLLRGYLSSSQNFAGRYRAIDTGFGVAADWEAAFSLCRMEN</sequence>
<comment type="caution">
    <text evidence="1">The sequence shown here is derived from an EMBL/GenBank/DDBJ whole genome shotgun (WGS) entry which is preliminary data.</text>
</comment>
<evidence type="ECO:0000313" key="2">
    <source>
        <dbReference type="Proteomes" id="UP001222325"/>
    </source>
</evidence>
<organism evidence="1 2">
    <name type="scientific">Mycena belliarum</name>
    <dbReference type="NCBI Taxonomy" id="1033014"/>
    <lineage>
        <taxon>Eukaryota</taxon>
        <taxon>Fungi</taxon>
        <taxon>Dikarya</taxon>
        <taxon>Basidiomycota</taxon>
        <taxon>Agaricomycotina</taxon>
        <taxon>Agaricomycetes</taxon>
        <taxon>Agaricomycetidae</taxon>
        <taxon>Agaricales</taxon>
        <taxon>Marasmiineae</taxon>
        <taxon>Mycenaceae</taxon>
        <taxon>Mycena</taxon>
    </lineage>
</organism>
<proteinExistence type="predicted"/>
<evidence type="ECO:0000313" key="1">
    <source>
        <dbReference type="EMBL" id="KAJ7092488.1"/>
    </source>
</evidence>
<name>A0AAD6XSQ8_9AGAR</name>
<protein>
    <submittedName>
        <fullName evidence="1">Uncharacterized protein</fullName>
    </submittedName>
</protein>
<dbReference type="EMBL" id="JARJCN010000018">
    <property type="protein sequence ID" value="KAJ7092488.1"/>
    <property type="molecule type" value="Genomic_DNA"/>
</dbReference>
<dbReference type="AlphaFoldDB" id="A0AAD6XSQ8"/>
<accession>A0AAD6XSQ8</accession>
<keyword evidence="2" id="KW-1185">Reference proteome</keyword>
<reference evidence="1" key="1">
    <citation type="submission" date="2023-03" db="EMBL/GenBank/DDBJ databases">
        <title>Massive genome expansion in bonnet fungi (Mycena s.s.) driven by repeated elements and novel gene families across ecological guilds.</title>
        <authorList>
            <consortium name="Lawrence Berkeley National Laboratory"/>
            <person name="Harder C.B."/>
            <person name="Miyauchi S."/>
            <person name="Viragh M."/>
            <person name="Kuo A."/>
            <person name="Thoen E."/>
            <person name="Andreopoulos B."/>
            <person name="Lu D."/>
            <person name="Skrede I."/>
            <person name="Drula E."/>
            <person name="Henrissat B."/>
            <person name="Morin E."/>
            <person name="Kohler A."/>
            <person name="Barry K."/>
            <person name="LaButti K."/>
            <person name="Morin E."/>
            <person name="Salamov A."/>
            <person name="Lipzen A."/>
            <person name="Mereny Z."/>
            <person name="Hegedus B."/>
            <person name="Baldrian P."/>
            <person name="Stursova M."/>
            <person name="Weitz H."/>
            <person name="Taylor A."/>
            <person name="Grigoriev I.V."/>
            <person name="Nagy L.G."/>
            <person name="Martin F."/>
            <person name="Kauserud H."/>
        </authorList>
    </citation>
    <scope>NUCLEOTIDE SEQUENCE</scope>
    <source>
        <strain evidence="1">CBHHK173m</strain>
    </source>
</reference>
<gene>
    <name evidence="1" type="ORF">B0H15DRAFT_175999</name>
</gene>